<evidence type="ECO:0000259" key="4">
    <source>
        <dbReference type="PROSITE" id="PS50199"/>
    </source>
</evidence>
<accession>A0A6H1ZAM0</accession>
<dbReference type="AlphaFoldDB" id="A0A6H1ZAM0"/>
<feature type="domain" description="RanBP2-type" evidence="4">
    <location>
        <begin position="160"/>
        <end position="193"/>
    </location>
</feature>
<name>A0A6H1ZAM0_9ZZZZ</name>
<keyword evidence="2" id="KW-0863">Zinc-finger</keyword>
<dbReference type="InterPro" id="IPR001876">
    <property type="entry name" value="Znf_RanBP2"/>
</dbReference>
<dbReference type="EMBL" id="MT143977">
    <property type="protein sequence ID" value="QJA44578.1"/>
    <property type="molecule type" value="Genomic_DNA"/>
</dbReference>
<dbReference type="Pfam" id="PF14216">
    <property type="entry name" value="DUF4326"/>
    <property type="match status" value="1"/>
</dbReference>
<evidence type="ECO:0000313" key="5">
    <source>
        <dbReference type="EMBL" id="QJA44578.1"/>
    </source>
</evidence>
<organism evidence="5">
    <name type="scientific">viral metagenome</name>
    <dbReference type="NCBI Taxonomy" id="1070528"/>
    <lineage>
        <taxon>unclassified sequences</taxon>
        <taxon>metagenomes</taxon>
        <taxon>organismal metagenomes</taxon>
    </lineage>
</organism>
<dbReference type="InterPro" id="IPR025475">
    <property type="entry name" value="DUF4326"/>
</dbReference>
<dbReference type="PROSITE" id="PS50199">
    <property type="entry name" value="ZF_RANBP2_2"/>
    <property type="match status" value="1"/>
</dbReference>
<gene>
    <name evidence="5" type="ORF">TM448A00111_0081</name>
    <name evidence="6" type="ORF">TM448B01464_0001</name>
</gene>
<reference evidence="5" key="1">
    <citation type="submission" date="2020-03" db="EMBL/GenBank/DDBJ databases">
        <title>The deep terrestrial virosphere.</title>
        <authorList>
            <person name="Holmfeldt K."/>
            <person name="Nilsson E."/>
            <person name="Simone D."/>
            <person name="Lopez-Fernandez M."/>
            <person name="Wu X."/>
            <person name="de Brujin I."/>
            <person name="Lundin D."/>
            <person name="Andersson A."/>
            <person name="Bertilsson S."/>
            <person name="Dopson M."/>
        </authorList>
    </citation>
    <scope>NUCLEOTIDE SEQUENCE</scope>
    <source>
        <strain evidence="5">TM448A00111</strain>
        <strain evidence="6">TM448B01464</strain>
    </source>
</reference>
<keyword evidence="1" id="KW-0479">Metal-binding</keyword>
<protein>
    <recommendedName>
        <fullName evidence="4">RanBP2-type domain-containing protein</fullName>
    </recommendedName>
</protein>
<dbReference type="EMBL" id="MT144763">
    <property type="protein sequence ID" value="QJH98996.1"/>
    <property type="molecule type" value="Genomic_DNA"/>
</dbReference>
<proteinExistence type="predicted"/>
<keyword evidence="3" id="KW-0862">Zinc</keyword>
<sequence>MLEYIQRKRTPGFCLPNNTRCCTRGTKWGNWRREGEEYQGVKLSAKGALHLYELELKEKLLRNELCLAELTEYDYLACWCHEDAPACHVRDVLIPLVRLLLNKELNMDELEKRVRQFNSLSLPGQPMGMHIGTSYLVNDLWREVQRLRALKSYPTKDALDNGGGVAVWTCPSCCACNYVTHKNCPLCKTPNPHFANRGAT</sequence>
<evidence type="ECO:0000256" key="1">
    <source>
        <dbReference type="ARBA" id="ARBA00022723"/>
    </source>
</evidence>
<evidence type="ECO:0000313" key="6">
    <source>
        <dbReference type="EMBL" id="QJH98996.1"/>
    </source>
</evidence>
<dbReference type="GO" id="GO:0008270">
    <property type="term" value="F:zinc ion binding"/>
    <property type="evidence" value="ECO:0007669"/>
    <property type="project" value="UniProtKB-KW"/>
</dbReference>
<dbReference type="PROSITE" id="PS01358">
    <property type="entry name" value="ZF_RANBP2_1"/>
    <property type="match status" value="1"/>
</dbReference>
<evidence type="ECO:0000256" key="3">
    <source>
        <dbReference type="ARBA" id="ARBA00022833"/>
    </source>
</evidence>
<evidence type="ECO:0000256" key="2">
    <source>
        <dbReference type="ARBA" id="ARBA00022771"/>
    </source>
</evidence>